<comment type="caution">
    <text evidence="2">The sequence shown here is derived from an EMBL/GenBank/DDBJ whole genome shotgun (WGS) entry which is preliminary data.</text>
</comment>
<proteinExistence type="predicted"/>
<protein>
    <submittedName>
        <fullName evidence="2">Helix-turn-helix domain-containing protein</fullName>
    </submittedName>
</protein>
<accession>A0A7C1B0E1</accession>
<dbReference type="InterPro" id="IPR010093">
    <property type="entry name" value="SinI_DNA-bd"/>
</dbReference>
<name>A0A7C1B0E1_9BACT</name>
<sequence>MYRWIDNHDIPTYRMGRLWKFKKDEVNEWVRNGGASGGKAG</sequence>
<reference evidence="2" key="1">
    <citation type="journal article" date="2020" name="mSystems">
        <title>Genome- and Community-Level Interaction Insights into Carbon Utilization and Element Cycling Functions of Hydrothermarchaeota in Hydrothermal Sediment.</title>
        <authorList>
            <person name="Zhou Z."/>
            <person name="Liu Y."/>
            <person name="Xu W."/>
            <person name="Pan J."/>
            <person name="Luo Z.H."/>
            <person name="Li M."/>
        </authorList>
    </citation>
    <scope>NUCLEOTIDE SEQUENCE [LARGE SCALE GENOMIC DNA]</scope>
    <source>
        <strain evidence="2">HyVt-19</strain>
    </source>
</reference>
<dbReference type="NCBIfam" id="TIGR01764">
    <property type="entry name" value="excise"/>
    <property type="match status" value="1"/>
</dbReference>
<gene>
    <name evidence="2" type="ORF">ENG14_00065</name>
</gene>
<dbReference type="InterPro" id="IPR041657">
    <property type="entry name" value="HTH_17"/>
</dbReference>
<dbReference type="Proteomes" id="UP000886355">
    <property type="component" value="Unassembled WGS sequence"/>
</dbReference>
<dbReference type="AlphaFoldDB" id="A0A7C1B0E1"/>
<dbReference type="GO" id="GO:0003677">
    <property type="term" value="F:DNA binding"/>
    <property type="evidence" value="ECO:0007669"/>
    <property type="project" value="InterPro"/>
</dbReference>
<dbReference type="Pfam" id="PF12728">
    <property type="entry name" value="HTH_17"/>
    <property type="match status" value="1"/>
</dbReference>
<evidence type="ECO:0000313" key="2">
    <source>
        <dbReference type="EMBL" id="HDL89281.1"/>
    </source>
</evidence>
<dbReference type="EMBL" id="DQZW01000003">
    <property type="protein sequence ID" value="HDL89281.1"/>
    <property type="molecule type" value="Genomic_DNA"/>
</dbReference>
<organism evidence="2">
    <name type="scientific">Thermodesulforhabdus norvegica</name>
    <dbReference type="NCBI Taxonomy" id="39841"/>
    <lineage>
        <taxon>Bacteria</taxon>
        <taxon>Pseudomonadati</taxon>
        <taxon>Thermodesulfobacteriota</taxon>
        <taxon>Syntrophobacteria</taxon>
        <taxon>Syntrophobacterales</taxon>
        <taxon>Thermodesulforhabdaceae</taxon>
        <taxon>Thermodesulforhabdus</taxon>
    </lineage>
</organism>
<evidence type="ECO:0000259" key="1">
    <source>
        <dbReference type="Pfam" id="PF12728"/>
    </source>
</evidence>
<feature type="domain" description="Helix-turn-helix" evidence="1">
    <location>
        <begin position="1"/>
        <end position="32"/>
    </location>
</feature>